<dbReference type="GO" id="GO:0033617">
    <property type="term" value="P:mitochondrial respiratory chain complex IV assembly"/>
    <property type="evidence" value="ECO:0000318"/>
    <property type="project" value="GO_Central"/>
</dbReference>
<dbReference type="HOGENOM" id="CLU_050131_0_3_1"/>
<reference evidence="7" key="1">
    <citation type="submission" date="2012-12" db="EMBL/GenBank/DDBJ databases">
        <authorList>
            <person name="Hellsten U."/>
            <person name="Grimwood J."/>
            <person name="Chapman J.A."/>
            <person name="Shapiro H."/>
            <person name="Aerts A."/>
            <person name="Otillar R.P."/>
            <person name="Terry A.Y."/>
            <person name="Boore J.L."/>
            <person name="Simakov O."/>
            <person name="Marletaz F."/>
            <person name="Cho S.-J."/>
            <person name="Edsinger-Gonzales E."/>
            <person name="Havlak P."/>
            <person name="Kuo D.-H."/>
            <person name="Larsson T."/>
            <person name="Lv J."/>
            <person name="Arendt D."/>
            <person name="Savage R."/>
            <person name="Osoegawa K."/>
            <person name="de Jong P."/>
            <person name="Lindberg D.R."/>
            <person name="Seaver E.C."/>
            <person name="Weisblat D.A."/>
            <person name="Putnam N.H."/>
            <person name="Grigoriev I.V."/>
            <person name="Rokhsar D.S."/>
        </authorList>
    </citation>
    <scope>NUCLEOTIDE SEQUENCE</scope>
</reference>
<dbReference type="GO" id="GO:0046872">
    <property type="term" value="F:metal ion binding"/>
    <property type="evidence" value="ECO:0007669"/>
    <property type="project" value="UniProtKB-KW"/>
</dbReference>
<feature type="binding site" evidence="2">
    <location>
        <position position="168"/>
    </location>
    <ligand>
        <name>Cu cation</name>
        <dbReference type="ChEBI" id="CHEBI:23378"/>
    </ligand>
</feature>
<dbReference type="AlphaFoldDB" id="T1EH06"/>
<feature type="transmembrane region" description="Helical" evidence="4">
    <location>
        <begin position="6"/>
        <end position="23"/>
    </location>
</feature>
<sequence>MSWKTTIITLGIGFLLTAFMLYLKREKEIYMEQERTKALGRASLGGPWELVDHEGVLRGSQEFLGKWVLIYFGFTHCPDVCPDEIEKICKVVDLIEADKDVPNITPLFITVDPIRDDVKAVSDYIKEFSPKLIGFTGTIEQISKAAKAYRVYYSEGPKDGDDDYIVDHTIISYLVGPDGAFVDFYGQNKTLDDMCDSIKLHMMK</sequence>
<dbReference type="InterPro" id="IPR036249">
    <property type="entry name" value="Thioredoxin-like_sf"/>
</dbReference>
<evidence type="ECO:0000256" key="3">
    <source>
        <dbReference type="PIRSR" id="PIRSR603782-2"/>
    </source>
</evidence>
<dbReference type="KEGG" id="hro:HELRODRAFT_124255"/>
<dbReference type="EnsemblMetazoa" id="HelroT124255">
    <property type="protein sequence ID" value="HelroP124255"/>
    <property type="gene ID" value="HelroG124255"/>
</dbReference>
<name>T1EH06_HELRO</name>
<keyword evidence="7" id="KW-1185">Reference proteome</keyword>
<evidence type="ECO:0008006" key="8">
    <source>
        <dbReference type="Google" id="ProtNLM"/>
    </source>
</evidence>
<keyword evidence="4" id="KW-1133">Transmembrane helix</keyword>
<dbReference type="OMA" id="CRAFRVY"/>
<gene>
    <name evidence="6" type="primary">20195856</name>
    <name evidence="5" type="ORF">HELRODRAFT_124255</name>
</gene>
<dbReference type="InterPro" id="IPR003782">
    <property type="entry name" value="SCO1/SenC"/>
</dbReference>
<dbReference type="PANTHER" id="PTHR12151">
    <property type="entry name" value="ELECTRON TRANSPORT PROTIN SCO1/SENC FAMILY MEMBER"/>
    <property type="match status" value="1"/>
</dbReference>
<dbReference type="STRING" id="6412.T1EH06"/>
<organism evidence="6 7">
    <name type="scientific">Helobdella robusta</name>
    <name type="common">Californian leech</name>
    <dbReference type="NCBI Taxonomy" id="6412"/>
    <lineage>
        <taxon>Eukaryota</taxon>
        <taxon>Metazoa</taxon>
        <taxon>Spiralia</taxon>
        <taxon>Lophotrochozoa</taxon>
        <taxon>Annelida</taxon>
        <taxon>Clitellata</taxon>
        <taxon>Hirudinea</taxon>
        <taxon>Rhynchobdellida</taxon>
        <taxon>Glossiphoniidae</taxon>
        <taxon>Helobdella</taxon>
    </lineage>
</organism>
<dbReference type="GeneID" id="20195856"/>
<keyword evidence="4" id="KW-0812">Transmembrane</keyword>
<feature type="binding site" evidence="2">
    <location>
        <position position="81"/>
    </location>
    <ligand>
        <name>Cu cation</name>
        <dbReference type="ChEBI" id="CHEBI:23378"/>
    </ligand>
</feature>
<evidence type="ECO:0000256" key="4">
    <source>
        <dbReference type="SAM" id="Phobius"/>
    </source>
</evidence>
<keyword evidence="2" id="KW-0479">Metal-binding</keyword>
<feature type="binding site" evidence="2">
    <location>
        <position position="77"/>
    </location>
    <ligand>
        <name>Cu cation</name>
        <dbReference type="ChEBI" id="CHEBI:23378"/>
    </ligand>
</feature>
<reference evidence="6" key="3">
    <citation type="submission" date="2015-06" db="UniProtKB">
        <authorList>
            <consortium name="EnsemblMetazoa"/>
        </authorList>
    </citation>
    <scope>IDENTIFICATION</scope>
</reference>
<feature type="disulfide bond" description="Redox-active" evidence="3">
    <location>
        <begin position="77"/>
        <end position="81"/>
    </location>
</feature>
<proteinExistence type="inferred from homology"/>
<comment type="similarity">
    <text evidence="1">Belongs to the SCO1/2 family.</text>
</comment>
<dbReference type="PANTHER" id="PTHR12151:SF5">
    <property type="entry name" value="AT19154P"/>
    <property type="match status" value="1"/>
</dbReference>
<dbReference type="Pfam" id="PF02630">
    <property type="entry name" value="SCO1-SenC"/>
    <property type="match status" value="1"/>
</dbReference>
<dbReference type="InParanoid" id="T1EH06"/>
<dbReference type="eggNOG" id="KOG2792">
    <property type="taxonomic scope" value="Eukaryota"/>
</dbReference>
<dbReference type="SUPFAM" id="SSF52833">
    <property type="entry name" value="Thioredoxin-like"/>
    <property type="match status" value="1"/>
</dbReference>
<keyword evidence="3" id="KW-1015">Disulfide bond</keyword>
<protein>
    <recommendedName>
        <fullName evidence="8">Thioredoxin domain-containing protein</fullName>
    </recommendedName>
</protein>
<keyword evidence="4" id="KW-0472">Membrane</keyword>
<dbReference type="GO" id="GO:0005739">
    <property type="term" value="C:mitochondrion"/>
    <property type="evidence" value="ECO:0007669"/>
    <property type="project" value="GOC"/>
</dbReference>
<dbReference type="EMBL" id="AMQM01008676">
    <property type="status" value="NOT_ANNOTATED_CDS"/>
    <property type="molecule type" value="Genomic_DNA"/>
</dbReference>
<dbReference type="CDD" id="cd02968">
    <property type="entry name" value="SCO"/>
    <property type="match status" value="1"/>
</dbReference>
<dbReference type="FunCoup" id="T1EH06">
    <property type="interactions" value="1412"/>
</dbReference>
<evidence type="ECO:0000313" key="5">
    <source>
        <dbReference type="EMBL" id="ESO11340.1"/>
    </source>
</evidence>
<evidence type="ECO:0000256" key="2">
    <source>
        <dbReference type="PIRSR" id="PIRSR603782-1"/>
    </source>
</evidence>
<dbReference type="FunFam" id="3.40.30.10:FF:000013">
    <property type="entry name" value="Blast:Protein SCO1 homolog, mitochondrial"/>
    <property type="match status" value="1"/>
</dbReference>
<dbReference type="OrthoDB" id="270009at2759"/>
<dbReference type="Gene3D" id="3.40.30.10">
    <property type="entry name" value="Glutaredoxin"/>
    <property type="match status" value="1"/>
</dbReference>
<evidence type="ECO:0000256" key="1">
    <source>
        <dbReference type="ARBA" id="ARBA00010996"/>
    </source>
</evidence>
<evidence type="ECO:0000313" key="6">
    <source>
        <dbReference type="EnsemblMetazoa" id="HelroP124255"/>
    </source>
</evidence>
<accession>T1EH06</accession>
<evidence type="ECO:0000313" key="7">
    <source>
        <dbReference type="Proteomes" id="UP000015101"/>
    </source>
</evidence>
<dbReference type="EMBL" id="KB095826">
    <property type="protein sequence ID" value="ESO11340.1"/>
    <property type="molecule type" value="Genomic_DNA"/>
</dbReference>
<dbReference type="CTD" id="20195856"/>
<dbReference type="RefSeq" id="XP_009010562.1">
    <property type="nucleotide sequence ID" value="XM_009012314.1"/>
</dbReference>
<reference evidence="5 7" key="2">
    <citation type="journal article" date="2013" name="Nature">
        <title>Insights into bilaterian evolution from three spiralian genomes.</title>
        <authorList>
            <person name="Simakov O."/>
            <person name="Marletaz F."/>
            <person name="Cho S.J."/>
            <person name="Edsinger-Gonzales E."/>
            <person name="Havlak P."/>
            <person name="Hellsten U."/>
            <person name="Kuo D.H."/>
            <person name="Larsson T."/>
            <person name="Lv J."/>
            <person name="Arendt D."/>
            <person name="Savage R."/>
            <person name="Osoegawa K."/>
            <person name="de Jong P."/>
            <person name="Grimwood J."/>
            <person name="Chapman J.A."/>
            <person name="Shapiro H."/>
            <person name="Aerts A."/>
            <person name="Otillar R.P."/>
            <person name="Terry A.Y."/>
            <person name="Boore J.L."/>
            <person name="Grigoriev I.V."/>
            <person name="Lindberg D.R."/>
            <person name="Seaver E.C."/>
            <person name="Weisblat D.A."/>
            <person name="Putnam N.H."/>
            <person name="Rokhsar D.S."/>
        </authorList>
    </citation>
    <scope>NUCLEOTIDE SEQUENCE</scope>
</reference>
<dbReference type="Proteomes" id="UP000015101">
    <property type="component" value="Unassembled WGS sequence"/>
</dbReference>
<keyword evidence="2" id="KW-0186">Copper</keyword>